<dbReference type="CDD" id="cd01041">
    <property type="entry name" value="Rubrerythrin"/>
    <property type="match status" value="1"/>
</dbReference>
<dbReference type="AlphaFoldDB" id="A0A1V1I1Y3"/>
<dbReference type="InterPro" id="IPR024934">
    <property type="entry name" value="Rubredoxin-like_dom"/>
</dbReference>
<evidence type="ECO:0000256" key="4">
    <source>
        <dbReference type="ARBA" id="ARBA00022982"/>
    </source>
</evidence>
<dbReference type="Pfam" id="PF02915">
    <property type="entry name" value="Rubrerythrin"/>
    <property type="match status" value="1"/>
</dbReference>
<dbReference type="InterPro" id="IPR009040">
    <property type="entry name" value="Ferritin-like_diiron"/>
</dbReference>
<accession>A0A1V1I1Y3</accession>
<dbReference type="GO" id="GO:0005506">
    <property type="term" value="F:iron ion binding"/>
    <property type="evidence" value="ECO:0007669"/>
    <property type="project" value="InterPro"/>
</dbReference>
<keyword evidence="2" id="KW-0813">Transport</keyword>
<feature type="domain" description="Ferritin-like diiron" evidence="7">
    <location>
        <begin position="3"/>
        <end position="149"/>
    </location>
</feature>
<dbReference type="RefSeq" id="WP_180701706.1">
    <property type="nucleotide sequence ID" value="NZ_CAJUCR010000009.1"/>
</dbReference>
<dbReference type="InterPro" id="IPR052364">
    <property type="entry name" value="Rubrerythrin"/>
</dbReference>
<name>A0A1V1I1Y3_9FIRM</name>
<dbReference type="Gene3D" id="2.20.28.10">
    <property type="match status" value="1"/>
</dbReference>
<dbReference type="Proteomes" id="UP000245622">
    <property type="component" value="Chromosome 1"/>
</dbReference>
<evidence type="ECO:0000259" key="6">
    <source>
        <dbReference type="PROSITE" id="PS50903"/>
    </source>
</evidence>
<protein>
    <submittedName>
        <fullName evidence="8">Rubrerythrin</fullName>
    </submittedName>
</protein>
<proteinExistence type="predicted"/>
<dbReference type="InterPro" id="IPR009078">
    <property type="entry name" value="Ferritin-like_SF"/>
</dbReference>
<dbReference type="InterPro" id="IPR003251">
    <property type="entry name" value="Rr_diiron-bd_dom"/>
</dbReference>
<dbReference type="PROSITE" id="PS50903">
    <property type="entry name" value="RUBREDOXIN_LIKE"/>
    <property type="match status" value="1"/>
</dbReference>
<sequence length="197" mass="22286">MNQLRDSKTKINLMKAFAGESQARNRYTFGASQAKGEKLALIEQAFLYTADQERAHAKVFYNHLKELSGGTIHIDGGYPVEIFDNIAQTLRAAQHDEYEEWEEVYKNFANTAREEGFLAVANSFDKIAQIEKIHGDRFGDFAQKIEDGTLFKSDKEEQWICLNCGHVHTGVEAPKACPVCQHPQGYFILYSNSPFGN</sequence>
<evidence type="ECO:0000256" key="2">
    <source>
        <dbReference type="ARBA" id="ARBA00022448"/>
    </source>
</evidence>
<dbReference type="KEGG" id="ril:CRIB_1556"/>
<dbReference type="PANTHER" id="PTHR43865">
    <property type="entry name" value="RUBRERYTHRIN-RELATED"/>
    <property type="match status" value="1"/>
</dbReference>
<keyword evidence="3" id="KW-0479">Metal-binding</keyword>
<evidence type="ECO:0000313" key="8">
    <source>
        <dbReference type="EMBL" id="CED94163.1"/>
    </source>
</evidence>
<dbReference type="GeneID" id="82205590"/>
<dbReference type="EMBL" id="LN555523">
    <property type="protein sequence ID" value="CED94163.1"/>
    <property type="molecule type" value="Genomic_DNA"/>
</dbReference>
<dbReference type="NCBIfam" id="NF045767">
    <property type="entry name" value="RuberyRbr"/>
    <property type="match status" value="1"/>
</dbReference>
<evidence type="ECO:0000259" key="7">
    <source>
        <dbReference type="PROSITE" id="PS50905"/>
    </source>
</evidence>
<keyword evidence="9" id="KW-1185">Reference proteome</keyword>
<gene>
    <name evidence="8" type="ORF">CRIB_1556</name>
</gene>
<dbReference type="CDD" id="cd00729">
    <property type="entry name" value="rubredoxin_SM"/>
    <property type="match status" value="1"/>
</dbReference>
<keyword evidence="5" id="KW-0408">Iron</keyword>
<comment type="cofactor">
    <cofactor evidence="1">
        <name>Fe(3+)</name>
        <dbReference type="ChEBI" id="CHEBI:29034"/>
    </cofactor>
</comment>
<keyword evidence="4" id="KW-0249">Electron transport</keyword>
<evidence type="ECO:0000256" key="3">
    <source>
        <dbReference type="ARBA" id="ARBA00022723"/>
    </source>
</evidence>
<organism evidence="8 9">
    <name type="scientific">Romboutsia ilealis</name>
    <dbReference type="NCBI Taxonomy" id="1115758"/>
    <lineage>
        <taxon>Bacteria</taxon>
        <taxon>Bacillati</taxon>
        <taxon>Bacillota</taxon>
        <taxon>Clostridia</taxon>
        <taxon>Peptostreptococcales</taxon>
        <taxon>Peptostreptococcaceae</taxon>
        <taxon>Romboutsia</taxon>
    </lineage>
</organism>
<evidence type="ECO:0000313" key="9">
    <source>
        <dbReference type="Proteomes" id="UP000245622"/>
    </source>
</evidence>
<dbReference type="PANTHER" id="PTHR43865:SF1">
    <property type="entry name" value="RUBRERYTHRIN-RELATED"/>
    <property type="match status" value="1"/>
</dbReference>
<dbReference type="Pfam" id="PF21349">
    <property type="entry name" value="RUBY_RBDX"/>
    <property type="match status" value="1"/>
</dbReference>
<evidence type="ECO:0000256" key="1">
    <source>
        <dbReference type="ARBA" id="ARBA00001965"/>
    </source>
</evidence>
<reference evidence="8 9" key="1">
    <citation type="submission" date="2014-04" db="EMBL/GenBank/DDBJ databases">
        <authorList>
            <person name="Hornung B.V."/>
        </authorList>
    </citation>
    <scope>NUCLEOTIDE SEQUENCE [LARGE SCALE GENOMIC DNA]</scope>
    <source>
        <strain evidence="8 9">CRIB</strain>
    </source>
</reference>
<dbReference type="InterPro" id="IPR012347">
    <property type="entry name" value="Ferritin-like"/>
</dbReference>
<dbReference type="Gene3D" id="1.20.1260.10">
    <property type="match status" value="1"/>
</dbReference>
<dbReference type="PROSITE" id="PS50905">
    <property type="entry name" value="FERRITIN_LIKE"/>
    <property type="match status" value="1"/>
</dbReference>
<dbReference type="GO" id="GO:0016491">
    <property type="term" value="F:oxidoreductase activity"/>
    <property type="evidence" value="ECO:0007669"/>
    <property type="project" value="InterPro"/>
</dbReference>
<dbReference type="SUPFAM" id="SSF47240">
    <property type="entry name" value="Ferritin-like"/>
    <property type="match status" value="1"/>
</dbReference>
<feature type="domain" description="Rubredoxin-like" evidence="6">
    <location>
        <begin position="156"/>
        <end position="190"/>
    </location>
</feature>
<dbReference type="InterPro" id="IPR048574">
    <property type="entry name" value="RUBY_RBDX"/>
</dbReference>
<evidence type="ECO:0000256" key="5">
    <source>
        <dbReference type="ARBA" id="ARBA00023004"/>
    </source>
</evidence>
<dbReference type="SUPFAM" id="SSF57802">
    <property type="entry name" value="Rubredoxin-like"/>
    <property type="match status" value="1"/>
</dbReference>